<evidence type="ECO:0000313" key="2">
    <source>
        <dbReference type="EMBL" id="KAJ7632870.1"/>
    </source>
</evidence>
<gene>
    <name evidence="2" type="ORF">FB45DRAFT_913766</name>
</gene>
<evidence type="ECO:0000256" key="1">
    <source>
        <dbReference type="SAM" id="MobiDB-lite"/>
    </source>
</evidence>
<organism evidence="2 3">
    <name type="scientific">Roridomyces roridus</name>
    <dbReference type="NCBI Taxonomy" id="1738132"/>
    <lineage>
        <taxon>Eukaryota</taxon>
        <taxon>Fungi</taxon>
        <taxon>Dikarya</taxon>
        <taxon>Basidiomycota</taxon>
        <taxon>Agaricomycotina</taxon>
        <taxon>Agaricomycetes</taxon>
        <taxon>Agaricomycetidae</taxon>
        <taxon>Agaricales</taxon>
        <taxon>Marasmiineae</taxon>
        <taxon>Mycenaceae</taxon>
        <taxon>Roridomyces</taxon>
    </lineage>
</organism>
<dbReference type="AlphaFoldDB" id="A0AAD7FQS5"/>
<dbReference type="Proteomes" id="UP001221142">
    <property type="component" value="Unassembled WGS sequence"/>
</dbReference>
<reference evidence="2" key="1">
    <citation type="submission" date="2023-03" db="EMBL/GenBank/DDBJ databases">
        <title>Massive genome expansion in bonnet fungi (Mycena s.s.) driven by repeated elements and novel gene families across ecological guilds.</title>
        <authorList>
            <consortium name="Lawrence Berkeley National Laboratory"/>
            <person name="Harder C.B."/>
            <person name="Miyauchi S."/>
            <person name="Viragh M."/>
            <person name="Kuo A."/>
            <person name="Thoen E."/>
            <person name="Andreopoulos B."/>
            <person name="Lu D."/>
            <person name="Skrede I."/>
            <person name="Drula E."/>
            <person name="Henrissat B."/>
            <person name="Morin E."/>
            <person name="Kohler A."/>
            <person name="Barry K."/>
            <person name="LaButti K."/>
            <person name="Morin E."/>
            <person name="Salamov A."/>
            <person name="Lipzen A."/>
            <person name="Mereny Z."/>
            <person name="Hegedus B."/>
            <person name="Baldrian P."/>
            <person name="Stursova M."/>
            <person name="Weitz H."/>
            <person name="Taylor A."/>
            <person name="Grigoriev I.V."/>
            <person name="Nagy L.G."/>
            <person name="Martin F."/>
            <person name="Kauserud H."/>
        </authorList>
    </citation>
    <scope>NUCLEOTIDE SEQUENCE</scope>
    <source>
        <strain evidence="2">9284</strain>
    </source>
</reference>
<evidence type="ECO:0000313" key="3">
    <source>
        <dbReference type="Proteomes" id="UP001221142"/>
    </source>
</evidence>
<keyword evidence="3" id="KW-1185">Reference proteome</keyword>
<name>A0AAD7FQS5_9AGAR</name>
<protein>
    <submittedName>
        <fullName evidence="2">Uncharacterized protein</fullName>
    </submittedName>
</protein>
<dbReference type="EMBL" id="JARKIF010000008">
    <property type="protein sequence ID" value="KAJ7632870.1"/>
    <property type="molecule type" value="Genomic_DNA"/>
</dbReference>
<accession>A0AAD7FQS5</accession>
<feature type="region of interest" description="Disordered" evidence="1">
    <location>
        <begin position="89"/>
        <end position="114"/>
    </location>
</feature>
<feature type="region of interest" description="Disordered" evidence="1">
    <location>
        <begin position="1"/>
        <end position="54"/>
    </location>
</feature>
<feature type="compositionally biased region" description="Pro residues" evidence="1">
    <location>
        <begin position="100"/>
        <end position="109"/>
    </location>
</feature>
<sequence>MPGSGRTGRQRSTRQSAAVTGKGVGKHYTSPLKPRDTRKRGLLRPTGSAARASGLTQHLTALLNANPEPVTTPEMDEDVFMANDEAQAEDWEDWEDAGPPSAPPPPPPAAHVSPTLAKTKERQKHAWEYVLPLMEAPFAEYHRDTYRKPPPPVPATLEHICQGSSCRRVTATVQCLHTSYLQQIIVSTCDCVPIPVLLVHQQIGEILLMLADM</sequence>
<proteinExistence type="predicted"/>
<comment type="caution">
    <text evidence="2">The sequence shown here is derived from an EMBL/GenBank/DDBJ whole genome shotgun (WGS) entry which is preliminary data.</text>
</comment>